<organism evidence="1 2">
    <name type="scientific">Bauhinia variegata</name>
    <name type="common">Purple orchid tree</name>
    <name type="synonym">Phanera variegata</name>
    <dbReference type="NCBI Taxonomy" id="167791"/>
    <lineage>
        <taxon>Eukaryota</taxon>
        <taxon>Viridiplantae</taxon>
        <taxon>Streptophyta</taxon>
        <taxon>Embryophyta</taxon>
        <taxon>Tracheophyta</taxon>
        <taxon>Spermatophyta</taxon>
        <taxon>Magnoliopsida</taxon>
        <taxon>eudicotyledons</taxon>
        <taxon>Gunneridae</taxon>
        <taxon>Pentapetalae</taxon>
        <taxon>rosids</taxon>
        <taxon>fabids</taxon>
        <taxon>Fabales</taxon>
        <taxon>Fabaceae</taxon>
        <taxon>Cercidoideae</taxon>
        <taxon>Cercideae</taxon>
        <taxon>Bauhiniinae</taxon>
        <taxon>Bauhinia</taxon>
    </lineage>
</organism>
<protein>
    <submittedName>
        <fullName evidence="1">Uncharacterized protein</fullName>
    </submittedName>
</protein>
<comment type="caution">
    <text evidence="1">The sequence shown here is derived from an EMBL/GenBank/DDBJ whole genome shotgun (WGS) entry which is preliminary data.</text>
</comment>
<reference evidence="1 2" key="1">
    <citation type="journal article" date="2022" name="DNA Res.">
        <title>Chromosomal-level genome assembly of the orchid tree Bauhinia variegata (Leguminosae; Cercidoideae) supports the allotetraploid origin hypothesis of Bauhinia.</title>
        <authorList>
            <person name="Zhong Y."/>
            <person name="Chen Y."/>
            <person name="Zheng D."/>
            <person name="Pang J."/>
            <person name="Liu Y."/>
            <person name="Luo S."/>
            <person name="Meng S."/>
            <person name="Qian L."/>
            <person name="Wei D."/>
            <person name="Dai S."/>
            <person name="Zhou R."/>
        </authorList>
    </citation>
    <scope>NUCLEOTIDE SEQUENCE [LARGE SCALE GENOMIC DNA]</scope>
    <source>
        <strain evidence="1">BV-YZ2020</strain>
    </source>
</reference>
<accession>A0ACB9PXN2</accession>
<proteinExistence type="predicted"/>
<dbReference type="Proteomes" id="UP000828941">
    <property type="component" value="Chromosome 2"/>
</dbReference>
<name>A0ACB9PXN2_BAUVA</name>
<dbReference type="EMBL" id="CM039427">
    <property type="protein sequence ID" value="KAI4353485.1"/>
    <property type="molecule type" value="Genomic_DNA"/>
</dbReference>
<gene>
    <name evidence="1" type="ORF">L6164_002431</name>
</gene>
<keyword evidence="2" id="KW-1185">Reference proteome</keyword>
<evidence type="ECO:0000313" key="2">
    <source>
        <dbReference type="Proteomes" id="UP000828941"/>
    </source>
</evidence>
<evidence type="ECO:0000313" key="1">
    <source>
        <dbReference type="EMBL" id="KAI4353485.1"/>
    </source>
</evidence>
<sequence length="1605" mass="176843">MPISRCQLRNEYSLADPELYRAADKDDPEALLEGVAMAGLVGVLRQLGDLAEFAAEIFHDLHEEVMATTARGHGLMNRVQQLEAEFPSIEKVFLSQTNHLSFFTNTGTDWHPNLRSEQNLITCGDLPRFVMDSYEECRGPPRLFLLDKFDVAGAGACLKRYTDPSFFKMEVVTPGFGVSRVEAHREKRIRKAKKKGTRWRNGDTTPDIAPTHAKLHQLFLEERIENAYSDPARLVKLKKRQLIGSALEAKNRKSYMEKFLETPSPDHKMVCETSIIPLPVKSVSDDVSEAGVRILEISTISPVKRSLETESACSSPKEQEIELKPSSDMGRETDDLVKVHEQMDAGVMDEMSSSHLDVPEETALADHGQKKKEGSIDGYHSDDATSEVDNYSDALTTMDSEMETDNELRPQNSFLDIQKATNIDDKEEHQELPSRFSDSQSFGDSSTSDENSSFKRDRNEEHTELQAQFSDSRSIGTSSTSDGKSSSKRDTNDHMELQDHFSDSQSIGNSSTSDEHSSFKNGRSSLSQADSISTIVENIQPDGCIAPMLLSHTKYYVSKIEDTPSDQQTQMVGSQKTNSVEFNMNDNKGIQEEEIPDSGQGSSNSCWMTSDNKFLRSDPGVTSSAVALSTEIQLDGTPSDPVELHSRLSDDGDRDHIETMAAVPDALFLMKDDAGSAVSSEKDPLSKLDYGDQHFNSDMLLQVSNVSELAPEDQCNDHPVVTVLLAEPQNQNCSEIFVTRESGSPVERSICPSPREVDLSPGITLPHDGLDLKSEDCLLATQINLEDISPVVETPSDSSFTRMHCSDLSHECTQDERDSAGVEVLYSDQQSNVEEMSRMVHHDEISGSTYNVDEKDDCVEHPSSPDFIAENHVLLNEMVPEQFPLEDKTVSAVPSVDSAENQASIVTSPASGLISSSHNLGNSQETLPDSSDFHQMEVESNKVESIEIADLELEKKGNQLEPSPDMTSNIISSPVSSVTYSQESHSTFMDPQEEIDVNEVVAGESLTELEAQRVLNQLEVASADVQSSPNRSPSHDPSDLELSNNIQTSPSDEKIQYNVSVNDVTMRRGFPEMDTQELESKSFCQNDLFLDGKDAMSLSPYNHKESETPSELLLLSQVGQQDAECLPTDENSASEKLHSEQIQTSNEQKQESSFHNIASEPAPKIHLDQPSSLESSRSAGEEINPTKDAMDPVTSILPDLSPKAAEANLEEMPPMPPLPPMQWRMGKVQHASLASQRESIEVTPASFLPTQPVGIDGNAQFSLLGSERETLQYQNPFLPVMAMGADKLPHTSGFSVSVPGQSFAIPLQYPVMVNDADSQYNYLLLQRSQIQNPFLTLPVISTGRPPHGYAFTSEGEVVQYSNPSLPMPLLESAPGHDYPQAKLVQPSSQLMINTSSDQQTSSNVETPLGSAVRHDYPQEKLAQPSSPLKNDTTLEVKALQQSSSNGEAEQRDPLLSSMSPPRMEAVQPHLSLLLPEDEMTLSSDNSAPISMLEGENPNGKPQNKLPRPRNPLIDAVAAHDKSTLRKVTERVRPQTPPKEEERGSLLEQIRTKSFNLKPAVVTRPSMQRAPKTNLKVAAILEKANAIRQALAGSDEDDDADSWSDS</sequence>